<keyword evidence="8" id="KW-1185">Reference proteome</keyword>
<dbReference type="GO" id="GO:0016616">
    <property type="term" value="F:oxidoreductase activity, acting on the CH-OH group of donors, NAD or NADP as acceptor"/>
    <property type="evidence" value="ECO:0007669"/>
    <property type="project" value="InterPro"/>
</dbReference>
<dbReference type="InterPro" id="IPR006139">
    <property type="entry name" value="D-isomer_2_OHA_DH_cat_dom"/>
</dbReference>
<evidence type="ECO:0000256" key="3">
    <source>
        <dbReference type="ARBA" id="ARBA00023027"/>
    </source>
</evidence>
<comment type="caution">
    <text evidence="7">The sequence shown here is derived from an EMBL/GenBank/DDBJ whole genome shotgun (WGS) entry which is preliminary data.</text>
</comment>
<dbReference type="GO" id="GO:0051287">
    <property type="term" value="F:NAD binding"/>
    <property type="evidence" value="ECO:0007669"/>
    <property type="project" value="InterPro"/>
</dbReference>
<gene>
    <name evidence="7" type="ORF">HHU12_21220</name>
</gene>
<dbReference type="RefSeq" id="WP_169658745.1">
    <property type="nucleotide sequence ID" value="NZ_JABANE010000066.1"/>
</dbReference>
<protein>
    <submittedName>
        <fullName evidence="7">D-2-hydroxyacid dehydrogenase</fullName>
    </submittedName>
</protein>
<evidence type="ECO:0000259" key="6">
    <source>
        <dbReference type="Pfam" id="PF02826"/>
    </source>
</evidence>
<dbReference type="NCBIfam" id="NF006263">
    <property type="entry name" value="PRK08410.1"/>
    <property type="match status" value="1"/>
</dbReference>
<name>A0A7X9XBA1_9BACT</name>
<feature type="domain" description="D-isomer specific 2-hydroxyacid dehydrogenase catalytic" evidence="5">
    <location>
        <begin position="16"/>
        <end position="312"/>
    </location>
</feature>
<evidence type="ECO:0000313" key="7">
    <source>
        <dbReference type="EMBL" id="NME70510.1"/>
    </source>
</evidence>
<evidence type="ECO:0000256" key="1">
    <source>
        <dbReference type="ARBA" id="ARBA00005854"/>
    </source>
</evidence>
<dbReference type="Pfam" id="PF00389">
    <property type="entry name" value="2-Hacid_dh"/>
    <property type="match status" value="1"/>
</dbReference>
<evidence type="ECO:0000256" key="2">
    <source>
        <dbReference type="ARBA" id="ARBA00023002"/>
    </source>
</evidence>
<feature type="domain" description="D-isomer specific 2-hydroxyacid dehydrogenase NAD-binding" evidence="6">
    <location>
        <begin position="109"/>
        <end position="290"/>
    </location>
</feature>
<keyword evidence="3" id="KW-0520">NAD</keyword>
<comment type="similarity">
    <text evidence="1 4">Belongs to the D-isomer specific 2-hydroxyacid dehydrogenase family.</text>
</comment>
<dbReference type="SUPFAM" id="SSF52283">
    <property type="entry name" value="Formate/glycerate dehydrogenase catalytic domain-like"/>
    <property type="match status" value="1"/>
</dbReference>
<dbReference type="SUPFAM" id="SSF51735">
    <property type="entry name" value="NAD(P)-binding Rossmann-fold domains"/>
    <property type="match status" value="1"/>
</dbReference>
<dbReference type="InterPro" id="IPR006140">
    <property type="entry name" value="D-isomer_DH_NAD-bd"/>
</dbReference>
<keyword evidence="2 4" id="KW-0560">Oxidoreductase</keyword>
<evidence type="ECO:0000256" key="4">
    <source>
        <dbReference type="RuleBase" id="RU003719"/>
    </source>
</evidence>
<proteinExistence type="inferred from homology"/>
<dbReference type="Pfam" id="PF02826">
    <property type="entry name" value="2-Hacid_dh_C"/>
    <property type="match status" value="1"/>
</dbReference>
<dbReference type="InterPro" id="IPR029753">
    <property type="entry name" value="D-isomer_DH_CS"/>
</dbReference>
<dbReference type="Proteomes" id="UP000576082">
    <property type="component" value="Unassembled WGS sequence"/>
</dbReference>
<dbReference type="PANTHER" id="PTHR43761">
    <property type="entry name" value="D-ISOMER SPECIFIC 2-HYDROXYACID DEHYDROGENASE FAMILY PROTEIN (AFU_ORTHOLOGUE AFUA_1G13630)"/>
    <property type="match status" value="1"/>
</dbReference>
<accession>A0A7X9XBA1</accession>
<dbReference type="PROSITE" id="PS00671">
    <property type="entry name" value="D_2_HYDROXYACID_DH_3"/>
    <property type="match status" value="1"/>
</dbReference>
<dbReference type="CDD" id="cd12162">
    <property type="entry name" value="2-Hacid_dh_4"/>
    <property type="match status" value="1"/>
</dbReference>
<dbReference type="Gene3D" id="3.40.50.720">
    <property type="entry name" value="NAD(P)-binding Rossmann-like Domain"/>
    <property type="match status" value="2"/>
</dbReference>
<dbReference type="AlphaFoldDB" id="A0A7X9XBA1"/>
<evidence type="ECO:0000259" key="5">
    <source>
        <dbReference type="Pfam" id="PF00389"/>
    </source>
</evidence>
<dbReference type="PANTHER" id="PTHR43761:SF1">
    <property type="entry name" value="D-ISOMER SPECIFIC 2-HYDROXYACID DEHYDROGENASE CATALYTIC DOMAIN-CONTAINING PROTEIN-RELATED"/>
    <property type="match status" value="1"/>
</dbReference>
<organism evidence="7 8">
    <name type="scientific">Flammeovirga aprica JL-4</name>
    <dbReference type="NCBI Taxonomy" id="694437"/>
    <lineage>
        <taxon>Bacteria</taxon>
        <taxon>Pseudomonadati</taxon>
        <taxon>Bacteroidota</taxon>
        <taxon>Cytophagia</taxon>
        <taxon>Cytophagales</taxon>
        <taxon>Flammeovirgaceae</taxon>
        <taxon>Flammeovirga</taxon>
    </lineage>
</organism>
<sequence>MGKIVFLDAASLGNDMQTELDRFKSLGEVIFYDATKPEETKERISGVEVIVTNKVVIDGEMMKENPQLKLIAITATGMNNVDLEAAEKLGIKVKNAVNYSSESVAQQTFAMLLSLLNHIHEYDSFVKTKKYSKSDSFTWIGQSFYELKDKTYGIFGMGNIGRRVAEIATAFGAKVIYFSTSGKVRDERFELVSHDDFYKRADIISIHAPLNEKTFNAISMNEFEMMKPNTVLVNVGRGGIVDEHALAYAIDQNQIAGAGVDVFMSEPTPLDSPLMKVKKKDKLILSPHIAWASKEARVKLLGITFENVRGVIAD</sequence>
<dbReference type="InterPro" id="IPR036291">
    <property type="entry name" value="NAD(P)-bd_dom_sf"/>
</dbReference>
<dbReference type="InterPro" id="IPR050418">
    <property type="entry name" value="D-iso_2-hydroxyacid_DH_PdxB"/>
</dbReference>
<reference evidence="7 8" key="1">
    <citation type="submission" date="2020-04" db="EMBL/GenBank/DDBJ databases">
        <title>Flammeovirga sp. SR4, a novel species isolated from seawater.</title>
        <authorList>
            <person name="Wang X."/>
        </authorList>
    </citation>
    <scope>NUCLEOTIDE SEQUENCE [LARGE SCALE GENOMIC DNA]</scope>
    <source>
        <strain evidence="7 8">ATCC 23126</strain>
    </source>
</reference>
<dbReference type="EMBL" id="JABANE010000066">
    <property type="protein sequence ID" value="NME70510.1"/>
    <property type="molecule type" value="Genomic_DNA"/>
</dbReference>
<evidence type="ECO:0000313" key="8">
    <source>
        <dbReference type="Proteomes" id="UP000576082"/>
    </source>
</evidence>